<proteinExistence type="predicted"/>
<dbReference type="GO" id="GO:0003677">
    <property type="term" value="F:DNA binding"/>
    <property type="evidence" value="ECO:0007669"/>
    <property type="project" value="UniProtKB-KW"/>
</dbReference>
<accession>E6XL23</accession>
<dbReference type="EMBL" id="CP002457">
    <property type="protein sequence ID" value="ADV56653.1"/>
    <property type="molecule type" value="Genomic_DNA"/>
</dbReference>
<evidence type="ECO:0000313" key="3">
    <source>
        <dbReference type="EMBL" id="ADV56653.1"/>
    </source>
</evidence>
<dbReference type="GO" id="GO:0009307">
    <property type="term" value="P:DNA restriction-modification system"/>
    <property type="evidence" value="ECO:0007669"/>
    <property type="project" value="UniProtKB-KW"/>
</dbReference>
<dbReference type="Proteomes" id="UP000008209">
    <property type="component" value="Chromosome"/>
</dbReference>
<evidence type="ECO:0000313" key="4">
    <source>
        <dbReference type="Proteomes" id="UP000008209"/>
    </source>
</evidence>
<dbReference type="SUPFAM" id="SSF116734">
    <property type="entry name" value="DNA methylase specificity domain"/>
    <property type="match status" value="2"/>
</dbReference>
<name>E6XL23_SHEP2</name>
<evidence type="ECO:0000256" key="1">
    <source>
        <dbReference type="ARBA" id="ARBA00022747"/>
    </source>
</evidence>
<dbReference type="PATRIC" id="fig|399804.5.peg.4424"/>
<sequence>MTSVQTVKFGDICREVKLTTKDPIADGYERYIGLEHLDSGSLKIKRWGVIAEDNPSFTRVFKKGHILFGKRRPYLKKAAIAEFDGICSGDIIVMEPTNSFIAASLIPNIVQSELMWEWAIKTSSGSLSPRTKFKLLAELDITLMSNAEQIRKIKVFNKFDDVERLQYDVGDSLNLVWNTLYREFYSSSDIAPNGKLRDVIHVLQPGKSVKSASTAARKTQIGVLKVSAVSGGFYKPSENKLVTQESEIEKLQICPDKSDLLITRANTPQLVGDSCIVQDKFENVFTPDKIWRAQVVPGVDKYWLLQLLQYLRKSGMLGKVATGTSNSMKNISQSKMLDIDVYIPTALEQEKIGRVIKCLMQLEQTRESHSSSRSEIRNRVMEA</sequence>
<organism evidence="3 4">
    <name type="scientific">Shewanella putrefaciens (strain 200)</name>
    <dbReference type="NCBI Taxonomy" id="399804"/>
    <lineage>
        <taxon>Bacteria</taxon>
        <taxon>Pseudomonadati</taxon>
        <taxon>Pseudomonadota</taxon>
        <taxon>Gammaproteobacteria</taxon>
        <taxon>Alteromonadales</taxon>
        <taxon>Shewanellaceae</taxon>
        <taxon>Shewanella</taxon>
    </lineage>
</organism>
<dbReference type="InterPro" id="IPR051212">
    <property type="entry name" value="Type-I_RE_S_subunit"/>
</dbReference>
<protein>
    <submittedName>
        <fullName evidence="3">Restriction modification system DNA specificity domain protein</fullName>
    </submittedName>
</protein>
<gene>
    <name evidence="3" type="ordered locus">Sput200_4314</name>
</gene>
<dbReference type="PANTHER" id="PTHR43140">
    <property type="entry name" value="TYPE-1 RESTRICTION ENZYME ECOKI SPECIFICITY PROTEIN"/>
    <property type="match status" value="1"/>
</dbReference>
<dbReference type="OrthoDB" id="398435at2"/>
<dbReference type="REBASE" id="31777">
    <property type="entry name" value="S.Spu200ORF4311P"/>
</dbReference>
<dbReference type="AlphaFoldDB" id="E6XL23"/>
<reference evidence="3 4" key="1">
    <citation type="submission" date="2011-01" db="EMBL/GenBank/DDBJ databases">
        <title>Complete sequence of Shewanella putrefaciens 200.</title>
        <authorList>
            <consortium name="US DOE Joint Genome Institute"/>
            <person name="Lucas S."/>
            <person name="Copeland A."/>
            <person name="Lapidus A."/>
            <person name="Cheng J.-F."/>
            <person name="Bruce D."/>
            <person name="Goodwin L."/>
            <person name="Pitluck S."/>
            <person name="Munk A.C."/>
            <person name="Detter J.C."/>
            <person name="Han C."/>
            <person name="Tapia R."/>
            <person name="Land M."/>
            <person name="Hauser L."/>
            <person name="Chang Y.-J."/>
            <person name="Jeffries C."/>
            <person name="Kyrpides N."/>
            <person name="Ivanova N."/>
            <person name="Mikhailova N."/>
            <person name="Kolker E."/>
            <person name="Lawrence C."/>
            <person name="McCue L.A."/>
            <person name="DiChristina T."/>
            <person name="Nealson K."/>
            <person name="Fredrickson J.K."/>
            <person name="Woyke T."/>
        </authorList>
    </citation>
    <scope>NUCLEOTIDE SEQUENCE [LARGE SCALE GENOMIC DNA]</scope>
    <source>
        <strain evidence="3 4">200</strain>
    </source>
</reference>
<evidence type="ECO:0000256" key="2">
    <source>
        <dbReference type="ARBA" id="ARBA00023125"/>
    </source>
</evidence>
<dbReference type="Gene3D" id="3.90.220.20">
    <property type="entry name" value="DNA methylase specificity domains"/>
    <property type="match status" value="2"/>
</dbReference>
<keyword evidence="1" id="KW-0680">Restriction system</keyword>
<keyword evidence="2" id="KW-0238">DNA-binding</keyword>
<dbReference type="HOGENOM" id="CLU_021095_10_5_6"/>
<dbReference type="InterPro" id="IPR044946">
    <property type="entry name" value="Restrct_endonuc_typeI_TRD_sf"/>
</dbReference>
<dbReference type="KEGG" id="shp:Sput200_4314"/>
<dbReference type="PANTHER" id="PTHR43140:SF1">
    <property type="entry name" value="TYPE I RESTRICTION ENZYME ECOKI SPECIFICITY SUBUNIT"/>
    <property type="match status" value="1"/>
</dbReference>